<proteinExistence type="predicted"/>
<keyword evidence="3" id="KW-1185">Reference proteome</keyword>
<feature type="region of interest" description="Disordered" evidence="1">
    <location>
        <begin position="1"/>
        <end position="55"/>
    </location>
</feature>
<name>A0A7H1N152_9PROT</name>
<protein>
    <submittedName>
        <fullName evidence="2">Uncharacterized protein</fullName>
    </submittedName>
</protein>
<sequence>MSVRIRLHEGERGGLAANSRGFYPAHPTRGKRAGNGASASPARGTVGGGGDGSQVRRSMLPLAAVHDPALIDEIKSE</sequence>
<evidence type="ECO:0000256" key="1">
    <source>
        <dbReference type="SAM" id="MobiDB-lite"/>
    </source>
</evidence>
<gene>
    <name evidence="2" type="ORF">HQ394_09015</name>
</gene>
<dbReference type="KEGG" id="dvn:HQ394_09015"/>
<dbReference type="EMBL" id="CP053923">
    <property type="protein sequence ID" value="QNT69438.1"/>
    <property type="molecule type" value="Genomic_DNA"/>
</dbReference>
<dbReference type="AlphaFoldDB" id="A0A7H1N152"/>
<accession>A0A7H1N152</accession>
<dbReference type="Proteomes" id="UP000516369">
    <property type="component" value="Chromosome"/>
</dbReference>
<feature type="compositionally biased region" description="Basic and acidic residues" evidence="1">
    <location>
        <begin position="1"/>
        <end position="12"/>
    </location>
</feature>
<evidence type="ECO:0000313" key="3">
    <source>
        <dbReference type="Proteomes" id="UP000516369"/>
    </source>
</evidence>
<reference evidence="2 3" key="1">
    <citation type="submission" date="2020-05" db="EMBL/GenBank/DDBJ databases">
        <title>Complete closed genome sequence of Defluviicoccus vanus.</title>
        <authorList>
            <person name="Bessarab I."/>
            <person name="Arumugam K."/>
            <person name="Maszenan A.M."/>
            <person name="Seviour R.J."/>
            <person name="Williams R.B."/>
        </authorList>
    </citation>
    <scope>NUCLEOTIDE SEQUENCE [LARGE SCALE GENOMIC DNA]</scope>
    <source>
        <strain evidence="2 3">Ben 114</strain>
    </source>
</reference>
<organism evidence="2 3">
    <name type="scientific">Defluviicoccus vanus</name>
    <dbReference type="NCBI Taxonomy" id="111831"/>
    <lineage>
        <taxon>Bacteria</taxon>
        <taxon>Pseudomonadati</taxon>
        <taxon>Pseudomonadota</taxon>
        <taxon>Alphaproteobacteria</taxon>
        <taxon>Rhodospirillales</taxon>
        <taxon>Rhodospirillaceae</taxon>
        <taxon>Defluviicoccus</taxon>
    </lineage>
</organism>
<evidence type="ECO:0000313" key="2">
    <source>
        <dbReference type="EMBL" id="QNT69438.1"/>
    </source>
</evidence>